<feature type="transmembrane region" description="Helical" evidence="7">
    <location>
        <begin position="121"/>
        <end position="142"/>
    </location>
</feature>
<dbReference type="GO" id="GO:0005886">
    <property type="term" value="C:plasma membrane"/>
    <property type="evidence" value="ECO:0007669"/>
    <property type="project" value="UniProtKB-SubCell"/>
</dbReference>
<protein>
    <submittedName>
        <fullName evidence="8">Putative xylitol transport system permease protein</fullName>
    </submittedName>
</protein>
<evidence type="ECO:0000256" key="3">
    <source>
        <dbReference type="ARBA" id="ARBA00022692"/>
    </source>
</evidence>
<accession>A0A1H4JEL7</accession>
<evidence type="ECO:0000256" key="1">
    <source>
        <dbReference type="ARBA" id="ARBA00004651"/>
    </source>
</evidence>
<sequence length="379" mass="38435">MNTIDSTSTKSINNSSTISKPPPERPSWASRLPRPTSDGFGRYGAVLALLVIMFLVLSITQDQFLTDQNIKNLLASVSVVSICACGMTFIILTAGLDLSIGATLALSGIFLAKVIEAGVPGAVAACLTVVFGFVVGGVLNGIPIGKWRLSFFVVTLGVASVLTGVVNIWSESKTTYVTSSFVDSVGFSNILGLPVPVWIMGACFALFAYVHKRTYFGRDLCAIGGNVEAARLTGINVAWTTVSVYAIAGACAGLASVVQTGRLGAASPLVGTDIALAAVAAVLLGGTTFTGGVGGIGGTVVGVLFVGVLQNGLGIAGVSGYWQQVITGAILVSAVGLDRLRQTGWSARLSRGSASGGDGPDAVITGGPPSAAATSDQLT</sequence>
<keyword evidence="3 7" id="KW-0812">Transmembrane</keyword>
<feature type="region of interest" description="Disordered" evidence="6">
    <location>
        <begin position="349"/>
        <end position="379"/>
    </location>
</feature>
<dbReference type="PANTHER" id="PTHR32196">
    <property type="entry name" value="ABC TRANSPORTER PERMEASE PROTEIN YPHD-RELATED-RELATED"/>
    <property type="match status" value="1"/>
</dbReference>
<comment type="subcellular location">
    <subcellularLocation>
        <location evidence="1">Cell membrane</location>
        <topology evidence="1">Multi-pass membrane protein</topology>
    </subcellularLocation>
</comment>
<name>A0A1H4JEL7_RHOJO</name>
<reference evidence="9" key="1">
    <citation type="submission" date="2016-10" db="EMBL/GenBank/DDBJ databases">
        <authorList>
            <person name="Varghese N."/>
        </authorList>
    </citation>
    <scope>NUCLEOTIDE SEQUENCE [LARGE SCALE GENOMIC DNA]</scope>
    <source>
        <strain evidence="9">DSM 44719</strain>
    </source>
</reference>
<feature type="transmembrane region" description="Helical" evidence="7">
    <location>
        <begin position="149"/>
        <end position="170"/>
    </location>
</feature>
<evidence type="ECO:0000313" key="8">
    <source>
        <dbReference type="EMBL" id="SEB44002.1"/>
    </source>
</evidence>
<feature type="compositionally biased region" description="Low complexity" evidence="6">
    <location>
        <begin position="1"/>
        <end position="19"/>
    </location>
</feature>
<evidence type="ECO:0000256" key="6">
    <source>
        <dbReference type="SAM" id="MobiDB-lite"/>
    </source>
</evidence>
<dbReference type="GO" id="GO:0022857">
    <property type="term" value="F:transmembrane transporter activity"/>
    <property type="evidence" value="ECO:0007669"/>
    <property type="project" value="InterPro"/>
</dbReference>
<feature type="region of interest" description="Disordered" evidence="6">
    <location>
        <begin position="1"/>
        <end position="33"/>
    </location>
</feature>
<dbReference type="RefSeq" id="WP_061699790.1">
    <property type="nucleotide sequence ID" value="NZ_FNTL01000003.1"/>
</dbReference>
<evidence type="ECO:0000256" key="4">
    <source>
        <dbReference type="ARBA" id="ARBA00022989"/>
    </source>
</evidence>
<feature type="transmembrane region" description="Helical" evidence="7">
    <location>
        <begin position="73"/>
        <end position="91"/>
    </location>
</feature>
<evidence type="ECO:0000313" key="9">
    <source>
        <dbReference type="Proteomes" id="UP000183407"/>
    </source>
</evidence>
<evidence type="ECO:0000256" key="2">
    <source>
        <dbReference type="ARBA" id="ARBA00022475"/>
    </source>
</evidence>
<dbReference type="AlphaFoldDB" id="A0A1H4JEL7"/>
<dbReference type="PANTHER" id="PTHR32196:SF72">
    <property type="entry name" value="RIBOSE IMPORT PERMEASE PROTEIN RBSC"/>
    <property type="match status" value="1"/>
</dbReference>
<evidence type="ECO:0000256" key="5">
    <source>
        <dbReference type="ARBA" id="ARBA00023136"/>
    </source>
</evidence>
<dbReference type="EMBL" id="FNTL01000003">
    <property type="protein sequence ID" value="SEB44002.1"/>
    <property type="molecule type" value="Genomic_DNA"/>
</dbReference>
<dbReference type="OrthoDB" id="3468954at2"/>
<dbReference type="InterPro" id="IPR001851">
    <property type="entry name" value="ABC_transp_permease"/>
</dbReference>
<dbReference type="CDD" id="cd06579">
    <property type="entry name" value="TM_PBP1_transp_AraH_like"/>
    <property type="match status" value="1"/>
</dbReference>
<dbReference type="Proteomes" id="UP000183407">
    <property type="component" value="Unassembled WGS sequence"/>
</dbReference>
<gene>
    <name evidence="8" type="ORF">SAMN04490220_0804</name>
</gene>
<proteinExistence type="predicted"/>
<keyword evidence="5 7" id="KW-0472">Membrane</keyword>
<organism evidence="8 9">
    <name type="scientific">Rhodococcus jostii</name>
    <dbReference type="NCBI Taxonomy" id="132919"/>
    <lineage>
        <taxon>Bacteria</taxon>
        <taxon>Bacillati</taxon>
        <taxon>Actinomycetota</taxon>
        <taxon>Actinomycetes</taxon>
        <taxon>Mycobacteriales</taxon>
        <taxon>Nocardiaceae</taxon>
        <taxon>Rhodococcus</taxon>
    </lineage>
</organism>
<feature type="transmembrane region" description="Helical" evidence="7">
    <location>
        <begin position="40"/>
        <end position="61"/>
    </location>
</feature>
<feature type="transmembrane region" description="Helical" evidence="7">
    <location>
        <begin position="190"/>
        <end position="210"/>
    </location>
</feature>
<feature type="transmembrane region" description="Helical" evidence="7">
    <location>
        <begin position="237"/>
        <end position="258"/>
    </location>
</feature>
<keyword evidence="4 7" id="KW-1133">Transmembrane helix</keyword>
<feature type="transmembrane region" description="Helical" evidence="7">
    <location>
        <begin position="291"/>
        <end position="309"/>
    </location>
</feature>
<keyword evidence="2" id="KW-1003">Cell membrane</keyword>
<feature type="transmembrane region" description="Helical" evidence="7">
    <location>
        <begin position="264"/>
        <end position="284"/>
    </location>
</feature>
<feature type="transmembrane region" description="Helical" evidence="7">
    <location>
        <begin position="321"/>
        <end position="340"/>
    </location>
</feature>
<evidence type="ECO:0000256" key="7">
    <source>
        <dbReference type="SAM" id="Phobius"/>
    </source>
</evidence>
<dbReference type="Pfam" id="PF02653">
    <property type="entry name" value="BPD_transp_2"/>
    <property type="match status" value="1"/>
</dbReference>